<dbReference type="PROSITE" id="PS51679">
    <property type="entry name" value="SAM_MT_C5"/>
    <property type="match status" value="1"/>
</dbReference>
<dbReference type="PANTHER" id="PTHR10629:SF52">
    <property type="entry name" value="DNA (CYTOSINE-5)-METHYLTRANSFERASE 1"/>
    <property type="match status" value="1"/>
</dbReference>
<organism evidence="7 8">
    <name type="scientific">Dictyobacter formicarum</name>
    <dbReference type="NCBI Taxonomy" id="2778368"/>
    <lineage>
        <taxon>Bacteria</taxon>
        <taxon>Bacillati</taxon>
        <taxon>Chloroflexota</taxon>
        <taxon>Ktedonobacteria</taxon>
        <taxon>Ktedonobacterales</taxon>
        <taxon>Dictyobacteraceae</taxon>
        <taxon>Dictyobacter</taxon>
    </lineage>
</organism>
<feature type="active site" evidence="6">
    <location>
        <position position="114"/>
    </location>
</feature>
<comment type="caution">
    <text evidence="7">The sequence shown here is derived from an EMBL/GenBank/DDBJ whole genome shotgun (WGS) entry which is preliminary data.</text>
</comment>
<evidence type="ECO:0000256" key="3">
    <source>
        <dbReference type="ARBA" id="ARBA00022679"/>
    </source>
</evidence>
<dbReference type="Gene3D" id="3.40.50.150">
    <property type="entry name" value="Vaccinia Virus protein VP39"/>
    <property type="match status" value="1"/>
</dbReference>
<keyword evidence="8" id="KW-1185">Reference proteome</keyword>
<evidence type="ECO:0000256" key="2">
    <source>
        <dbReference type="ARBA" id="ARBA00022603"/>
    </source>
</evidence>
<keyword evidence="2 6" id="KW-0489">Methyltransferase</keyword>
<evidence type="ECO:0000256" key="6">
    <source>
        <dbReference type="PROSITE-ProRule" id="PRU01016"/>
    </source>
</evidence>
<keyword evidence="4 6" id="KW-0949">S-adenosyl-L-methionine</keyword>
<dbReference type="Proteomes" id="UP000635565">
    <property type="component" value="Unassembled WGS sequence"/>
</dbReference>
<name>A0ABQ3VPN0_9CHLR</name>
<dbReference type="InterPro" id="IPR050390">
    <property type="entry name" value="C5-Methyltransferase"/>
</dbReference>
<dbReference type="EC" id="2.1.1.37" evidence="1"/>
<keyword evidence="5" id="KW-0680">Restriction system</keyword>
<sequence>MLFGMADTVKKEEKPFAPQRAKGFLLLGKGDTSAMNIKHVLHTAHFFAGAGGDMCGLSLAGWVPHFAVEVNPYRCKTLRHNFPSCTVHEGPIQQLMLADYPPGSIPLFFVTFPCDHYTLAANMHGTWTGDALYLEALREIVLRFPEIIILENVLGMRKFRRVMETFRALPLYYCTEVVLYGEDFTLQRKARVFLILHRQPFDFDHIAQVQLARPGQQLAAYLEKDEPLHIPQYVYKRLDGEYRDPPKIYDPQQEEPVNLFANYGRDRSLFLVRDRWAPRGVRPFSVRECANLHRFPRDYRFVGPLGESYDMVIDSVMPAMAYALGHAARRYFMAIRRLATVPQPHGYREIADPRRREEEMGEALRILHEPDPLPKDLQQLVLW</sequence>
<dbReference type="InterPro" id="IPR001525">
    <property type="entry name" value="C5_MeTfrase"/>
</dbReference>
<evidence type="ECO:0000313" key="7">
    <source>
        <dbReference type="EMBL" id="GHO88212.1"/>
    </source>
</evidence>
<protein>
    <recommendedName>
        <fullName evidence="1">DNA (cytosine-5-)-methyltransferase</fullName>
        <ecNumber evidence="1">2.1.1.37</ecNumber>
    </recommendedName>
</protein>
<dbReference type="Gene3D" id="3.90.120.10">
    <property type="entry name" value="DNA Methylase, subunit A, domain 2"/>
    <property type="match status" value="1"/>
</dbReference>
<accession>A0ABQ3VPN0</accession>
<proteinExistence type="inferred from homology"/>
<evidence type="ECO:0000256" key="1">
    <source>
        <dbReference type="ARBA" id="ARBA00011975"/>
    </source>
</evidence>
<dbReference type="EMBL" id="BNJJ01000022">
    <property type="protein sequence ID" value="GHO88212.1"/>
    <property type="molecule type" value="Genomic_DNA"/>
</dbReference>
<keyword evidence="3 6" id="KW-0808">Transferase</keyword>
<reference evidence="7 8" key="1">
    <citation type="journal article" date="2021" name="Int. J. Syst. Evol. Microbiol.">
        <title>Reticulibacter mediterranei gen. nov., sp. nov., within the new family Reticulibacteraceae fam. nov., and Ktedonospora formicarum gen. nov., sp. nov., Ktedonobacter robiniae sp. nov., Dictyobacter formicarum sp. nov. and Dictyobacter arantiisoli sp. nov., belonging to the class Ktedonobacteria.</title>
        <authorList>
            <person name="Yabe S."/>
            <person name="Zheng Y."/>
            <person name="Wang C.M."/>
            <person name="Sakai Y."/>
            <person name="Abe K."/>
            <person name="Yokota A."/>
            <person name="Donadio S."/>
            <person name="Cavaletti L."/>
            <person name="Monciardini P."/>
        </authorList>
    </citation>
    <scope>NUCLEOTIDE SEQUENCE [LARGE SCALE GENOMIC DNA]</scope>
    <source>
        <strain evidence="7 8">SOSP1-9</strain>
    </source>
</reference>
<gene>
    <name evidence="7" type="ORF">KSZ_62180</name>
</gene>
<dbReference type="SUPFAM" id="SSF53335">
    <property type="entry name" value="S-adenosyl-L-methionine-dependent methyltransferases"/>
    <property type="match status" value="1"/>
</dbReference>
<evidence type="ECO:0000313" key="8">
    <source>
        <dbReference type="Proteomes" id="UP000635565"/>
    </source>
</evidence>
<dbReference type="InterPro" id="IPR029063">
    <property type="entry name" value="SAM-dependent_MTases_sf"/>
</dbReference>
<dbReference type="PANTHER" id="PTHR10629">
    <property type="entry name" value="CYTOSINE-SPECIFIC METHYLTRANSFERASE"/>
    <property type="match status" value="1"/>
</dbReference>
<comment type="similarity">
    <text evidence="6">Belongs to the class I-like SAM-binding methyltransferase superfamily. C5-methyltransferase family.</text>
</comment>
<dbReference type="Pfam" id="PF00145">
    <property type="entry name" value="DNA_methylase"/>
    <property type="match status" value="1"/>
</dbReference>
<evidence type="ECO:0000256" key="4">
    <source>
        <dbReference type="ARBA" id="ARBA00022691"/>
    </source>
</evidence>
<evidence type="ECO:0000256" key="5">
    <source>
        <dbReference type="ARBA" id="ARBA00022747"/>
    </source>
</evidence>